<evidence type="ECO:0000313" key="1">
    <source>
        <dbReference type="EMBL" id="KAK9017904.1"/>
    </source>
</evidence>
<keyword evidence="2" id="KW-1185">Reference proteome</keyword>
<name>A0ABR2RYU6_9ROSI</name>
<accession>A0ABR2RYU6</accession>
<sequence length="99" mass="11335">MAPEPPRCCAGYVFVSHHSNGTWSMHAVGCFPKMHMQQALIGITSALFSQRVELTYMDKEHEVTNPSIAQGTELSYHETEKNIEYQHEHQYTARYTNCT</sequence>
<protein>
    <submittedName>
        <fullName evidence="1">Uncharacterized protein</fullName>
    </submittedName>
</protein>
<evidence type="ECO:0000313" key="2">
    <source>
        <dbReference type="Proteomes" id="UP001396334"/>
    </source>
</evidence>
<dbReference type="EMBL" id="JBBPBN010000019">
    <property type="protein sequence ID" value="KAK9017904.1"/>
    <property type="molecule type" value="Genomic_DNA"/>
</dbReference>
<gene>
    <name evidence="1" type="ORF">V6N11_000902</name>
</gene>
<organism evidence="1 2">
    <name type="scientific">Hibiscus sabdariffa</name>
    <name type="common">roselle</name>
    <dbReference type="NCBI Taxonomy" id="183260"/>
    <lineage>
        <taxon>Eukaryota</taxon>
        <taxon>Viridiplantae</taxon>
        <taxon>Streptophyta</taxon>
        <taxon>Embryophyta</taxon>
        <taxon>Tracheophyta</taxon>
        <taxon>Spermatophyta</taxon>
        <taxon>Magnoliopsida</taxon>
        <taxon>eudicotyledons</taxon>
        <taxon>Gunneridae</taxon>
        <taxon>Pentapetalae</taxon>
        <taxon>rosids</taxon>
        <taxon>malvids</taxon>
        <taxon>Malvales</taxon>
        <taxon>Malvaceae</taxon>
        <taxon>Malvoideae</taxon>
        <taxon>Hibiscus</taxon>
    </lineage>
</organism>
<reference evidence="1 2" key="1">
    <citation type="journal article" date="2024" name="G3 (Bethesda)">
        <title>Genome assembly of Hibiscus sabdariffa L. provides insights into metabolisms of medicinal natural products.</title>
        <authorList>
            <person name="Kim T."/>
        </authorList>
    </citation>
    <scope>NUCLEOTIDE SEQUENCE [LARGE SCALE GENOMIC DNA]</scope>
    <source>
        <strain evidence="1">TK-2024</strain>
        <tissue evidence="1">Old leaves</tissue>
    </source>
</reference>
<comment type="caution">
    <text evidence="1">The sequence shown here is derived from an EMBL/GenBank/DDBJ whole genome shotgun (WGS) entry which is preliminary data.</text>
</comment>
<dbReference type="Proteomes" id="UP001396334">
    <property type="component" value="Unassembled WGS sequence"/>
</dbReference>
<proteinExistence type="predicted"/>